<reference evidence="2" key="1">
    <citation type="submission" date="2021-10" db="EMBL/GenBank/DDBJ databases">
        <title>De novo Genome Assembly of Clathrus columnatus (Basidiomycota, Fungi) Using Illumina and Nanopore Sequence Data.</title>
        <authorList>
            <person name="Ogiso-Tanaka E."/>
            <person name="Itagaki H."/>
            <person name="Hosoya T."/>
            <person name="Hosaka K."/>
        </authorList>
    </citation>
    <scope>NUCLEOTIDE SEQUENCE</scope>
    <source>
        <strain evidence="2">MO-923</strain>
    </source>
</reference>
<proteinExistence type="predicted"/>
<organism evidence="2 3">
    <name type="scientific">Clathrus columnatus</name>
    <dbReference type="NCBI Taxonomy" id="1419009"/>
    <lineage>
        <taxon>Eukaryota</taxon>
        <taxon>Fungi</taxon>
        <taxon>Dikarya</taxon>
        <taxon>Basidiomycota</taxon>
        <taxon>Agaricomycotina</taxon>
        <taxon>Agaricomycetes</taxon>
        <taxon>Phallomycetidae</taxon>
        <taxon>Phallales</taxon>
        <taxon>Clathraceae</taxon>
        <taxon>Clathrus</taxon>
    </lineage>
</organism>
<evidence type="ECO:0000313" key="2">
    <source>
        <dbReference type="EMBL" id="GJJ15912.1"/>
    </source>
</evidence>
<protein>
    <submittedName>
        <fullName evidence="2">Uncharacterized protein</fullName>
    </submittedName>
</protein>
<feature type="region of interest" description="Disordered" evidence="1">
    <location>
        <begin position="371"/>
        <end position="421"/>
    </location>
</feature>
<gene>
    <name evidence="2" type="ORF">Clacol_010190</name>
</gene>
<dbReference type="Proteomes" id="UP001050691">
    <property type="component" value="Unassembled WGS sequence"/>
</dbReference>
<feature type="region of interest" description="Disordered" evidence="1">
    <location>
        <begin position="74"/>
        <end position="117"/>
    </location>
</feature>
<name>A0AAV5AQ73_9AGAM</name>
<evidence type="ECO:0000313" key="3">
    <source>
        <dbReference type="Proteomes" id="UP001050691"/>
    </source>
</evidence>
<sequence length="421" mass="47005">MNNTSVQHDNEYVPPPPVDTPQLTTPTTSGTSELERDFEEYMRNMDMFFMTGNFSYTGLLFPLPTSDVAYLEASNQEGERAPAVEPTSEVPHGNSPVGQCDVQHSSQAPIDSTEGDLNTSNVLNISEENHIEYGFDVTQPSLSQFVNAEAMSSEAYTYNNNSTDQWQEYAFDVGSTTEVPQEYPVQQHDIPEQLDATNSLYDNHTQSGISTSNVPQEYTTQQSQLVNSQGISPEASTFNYSMYQWQEQIPDVGSTFGVPQEYPVQQQDVGYPMYNTQEALDTSSNLINVSQHNDTESGMPTYDIPQDYETQQSQLELGNSQVMSQKGFDQSVDQWQDHTDIGQTTQVPHGYPTGQYDIGYPSRPMYDTQGKFNAFNPHNPSPQHAPDAAATSRIPRGYPEEQHKIGYPPSRPMYTPGELNA</sequence>
<comment type="caution">
    <text evidence="2">The sequence shown here is derived from an EMBL/GenBank/DDBJ whole genome shotgun (WGS) entry which is preliminary data.</text>
</comment>
<feature type="region of interest" description="Disordered" evidence="1">
    <location>
        <begin position="202"/>
        <end position="229"/>
    </location>
</feature>
<evidence type="ECO:0000256" key="1">
    <source>
        <dbReference type="SAM" id="MobiDB-lite"/>
    </source>
</evidence>
<feature type="compositionally biased region" description="Polar residues" evidence="1">
    <location>
        <begin position="102"/>
        <end position="117"/>
    </location>
</feature>
<keyword evidence="3" id="KW-1185">Reference proteome</keyword>
<dbReference type="AlphaFoldDB" id="A0AAV5AQ73"/>
<accession>A0AAV5AQ73</accession>
<feature type="compositionally biased region" description="Low complexity" evidence="1">
    <location>
        <begin position="20"/>
        <end position="31"/>
    </location>
</feature>
<feature type="region of interest" description="Disordered" evidence="1">
    <location>
        <begin position="1"/>
        <end position="33"/>
    </location>
</feature>
<dbReference type="EMBL" id="BPWL01000011">
    <property type="protein sequence ID" value="GJJ15912.1"/>
    <property type="molecule type" value="Genomic_DNA"/>
</dbReference>